<dbReference type="InterPro" id="IPR025660">
    <property type="entry name" value="Pept_his_AS"/>
</dbReference>
<dbReference type="PROSITE" id="PS00640">
    <property type="entry name" value="THIOL_PROTEASE_ASN"/>
    <property type="match status" value="1"/>
</dbReference>
<evidence type="ECO:0000256" key="4">
    <source>
        <dbReference type="ARBA" id="ARBA00022801"/>
    </source>
</evidence>
<accession>A0A5P1EWF8</accession>
<evidence type="ECO:0000256" key="7">
    <source>
        <dbReference type="SAM" id="MobiDB-lite"/>
    </source>
</evidence>
<evidence type="ECO:0000313" key="11">
    <source>
        <dbReference type="Proteomes" id="UP000243459"/>
    </source>
</evidence>
<dbReference type="EMBL" id="CM007385">
    <property type="protein sequence ID" value="ONK68831.1"/>
    <property type="molecule type" value="Genomic_DNA"/>
</dbReference>
<dbReference type="Gramene" id="ONK68831">
    <property type="protein sequence ID" value="ONK68831"/>
    <property type="gene ID" value="A4U43_C05F16470"/>
</dbReference>
<feature type="domain" description="Peptidase C1A papain C-terminal" evidence="8">
    <location>
        <begin position="263"/>
        <end position="479"/>
    </location>
</feature>
<dbReference type="PRINTS" id="PR00705">
    <property type="entry name" value="PAPAIN"/>
</dbReference>
<dbReference type="InterPro" id="IPR000169">
    <property type="entry name" value="Pept_cys_AS"/>
</dbReference>
<evidence type="ECO:0000256" key="2">
    <source>
        <dbReference type="ARBA" id="ARBA00022670"/>
    </source>
</evidence>
<dbReference type="PROSITE" id="PS00139">
    <property type="entry name" value="THIOL_PROTEASE_CYS"/>
    <property type="match status" value="1"/>
</dbReference>
<feature type="region of interest" description="Disordered" evidence="7">
    <location>
        <begin position="223"/>
        <end position="263"/>
    </location>
</feature>
<dbReference type="Proteomes" id="UP000243459">
    <property type="component" value="Chromosome 5"/>
</dbReference>
<dbReference type="Gene3D" id="3.90.70.10">
    <property type="entry name" value="Cysteine proteinases"/>
    <property type="match status" value="1"/>
</dbReference>
<dbReference type="GO" id="GO:0008234">
    <property type="term" value="F:cysteine-type peptidase activity"/>
    <property type="evidence" value="ECO:0007669"/>
    <property type="project" value="UniProtKB-KW"/>
</dbReference>
<sequence length="489" mass="56021">MWLMEVDVMNRIVIKELRKEKVKQELERKTVGSCWGNGEVNFNKSDMHDDLHAFLMEAAKLSCSHFSTGEDDDEDKKAKLKCLGHRWKHKHEAPKEFKDHAGRSQRWQQIEGINQMKTKKLVSLRHKRPKHRMQAPLNSCFGIVLNEEYAENQIRSRYEHWISRHRRLYRDEHEKAHRFQIYRSNLQLIMSFNDLGLGYNLTDNKFADLTNEEFRAKIQCLGPPVKSKHKPSKEFKLPEKPMQRKHRPRKHKKHHKTKGKMHVPESIDWRKKGAVTNVKNQGRCGSCWAFSAVAAMEGINQIKTKKLISLSEQELVDCDRKGENNGCSGGYMHTAFEFVQQNHGLDTESDYPYNGDQGSCDTKKLEDHSVTISGYKNVTVNSEKSLLQAVANQPVSVAIDAASFTFQFYSAGVFSGPCGSELNHGVTVVGYGSELEKKYWIVKNSWGADWGEGGYVRMARDIADDEGMCGIAKMPSYPLKEKELAVTSL</sequence>
<evidence type="ECO:0000259" key="9">
    <source>
        <dbReference type="SMART" id="SM00848"/>
    </source>
</evidence>
<reference evidence="11" key="1">
    <citation type="journal article" date="2017" name="Nat. Commun.">
        <title>The asparagus genome sheds light on the origin and evolution of a young Y chromosome.</title>
        <authorList>
            <person name="Harkess A."/>
            <person name="Zhou J."/>
            <person name="Xu C."/>
            <person name="Bowers J.E."/>
            <person name="Van der Hulst R."/>
            <person name="Ayyampalayam S."/>
            <person name="Mercati F."/>
            <person name="Riccardi P."/>
            <person name="McKain M.R."/>
            <person name="Kakrana A."/>
            <person name="Tang H."/>
            <person name="Ray J."/>
            <person name="Groenendijk J."/>
            <person name="Arikit S."/>
            <person name="Mathioni S.M."/>
            <person name="Nakano M."/>
            <person name="Shan H."/>
            <person name="Telgmann-Rauber A."/>
            <person name="Kanno A."/>
            <person name="Yue Z."/>
            <person name="Chen H."/>
            <person name="Li W."/>
            <person name="Chen Y."/>
            <person name="Xu X."/>
            <person name="Zhang Y."/>
            <person name="Luo S."/>
            <person name="Chen H."/>
            <person name="Gao J."/>
            <person name="Mao Z."/>
            <person name="Pires J.C."/>
            <person name="Luo M."/>
            <person name="Kudrna D."/>
            <person name="Wing R.A."/>
            <person name="Meyers B.C."/>
            <person name="Yi K."/>
            <person name="Kong H."/>
            <person name="Lavrijsen P."/>
            <person name="Sunseri F."/>
            <person name="Falavigna A."/>
            <person name="Ye Y."/>
            <person name="Leebens-Mack J.H."/>
            <person name="Chen G."/>
        </authorList>
    </citation>
    <scope>NUCLEOTIDE SEQUENCE [LARGE SCALE GENOMIC DNA]</scope>
    <source>
        <strain evidence="11">cv. DH0086</strain>
    </source>
</reference>
<evidence type="ECO:0000259" key="8">
    <source>
        <dbReference type="SMART" id="SM00645"/>
    </source>
</evidence>
<dbReference type="SMART" id="SM00645">
    <property type="entry name" value="Pept_C1"/>
    <property type="match status" value="1"/>
</dbReference>
<comment type="similarity">
    <text evidence="1">Belongs to the peptidase C1 family.</text>
</comment>
<dbReference type="InterPro" id="IPR013128">
    <property type="entry name" value="Peptidase_C1A"/>
</dbReference>
<feature type="compositionally biased region" description="Basic and acidic residues" evidence="7">
    <location>
        <begin position="232"/>
        <end position="242"/>
    </location>
</feature>
<dbReference type="CDD" id="cd02248">
    <property type="entry name" value="Peptidase_C1A"/>
    <property type="match status" value="1"/>
</dbReference>
<evidence type="ECO:0000313" key="10">
    <source>
        <dbReference type="EMBL" id="ONK68831.1"/>
    </source>
</evidence>
<keyword evidence="3" id="KW-0732">Signal</keyword>
<keyword evidence="5" id="KW-0788">Thiol protease</keyword>
<dbReference type="Pfam" id="PF08246">
    <property type="entry name" value="Inhibitor_I29"/>
    <property type="match status" value="1"/>
</dbReference>
<dbReference type="AlphaFoldDB" id="A0A5P1EWF8"/>
<dbReference type="FunFam" id="3.90.70.10:FF:000067">
    <property type="entry name" value="Senescence-specific cysteine protease"/>
    <property type="match status" value="1"/>
</dbReference>
<dbReference type="SUPFAM" id="SSF54001">
    <property type="entry name" value="Cysteine proteinases"/>
    <property type="match status" value="1"/>
</dbReference>
<evidence type="ECO:0000256" key="3">
    <source>
        <dbReference type="ARBA" id="ARBA00022729"/>
    </source>
</evidence>
<feature type="compositionally biased region" description="Basic residues" evidence="7">
    <location>
        <begin position="243"/>
        <end position="261"/>
    </location>
</feature>
<keyword evidence="11" id="KW-1185">Reference proteome</keyword>
<feature type="domain" description="Cathepsin propeptide inhibitor" evidence="9">
    <location>
        <begin position="158"/>
        <end position="214"/>
    </location>
</feature>
<dbReference type="InterPro" id="IPR038765">
    <property type="entry name" value="Papain-like_cys_pep_sf"/>
</dbReference>
<dbReference type="InterPro" id="IPR039417">
    <property type="entry name" value="Peptidase_C1A_papain-like"/>
</dbReference>
<dbReference type="OMA" id="ICEDWSE"/>
<gene>
    <name evidence="10" type="ORF">A4U43_C05F16470</name>
</gene>
<dbReference type="SMART" id="SM00848">
    <property type="entry name" value="Inhibitor_I29"/>
    <property type="match status" value="1"/>
</dbReference>
<evidence type="ECO:0000256" key="6">
    <source>
        <dbReference type="ARBA" id="ARBA00023157"/>
    </source>
</evidence>
<organism evidence="10 11">
    <name type="scientific">Asparagus officinalis</name>
    <name type="common">Garden asparagus</name>
    <dbReference type="NCBI Taxonomy" id="4686"/>
    <lineage>
        <taxon>Eukaryota</taxon>
        <taxon>Viridiplantae</taxon>
        <taxon>Streptophyta</taxon>
        <taxon>Embryophyta</taxon>
        <taxon>Tracheophyta</taxon>
        <taxon>Spermatophyta</taxon>
        <taxon>Magnoliopsida</taxon>
        <taxon>Liliopsida</taxon>
        <taxon>Asparagales</taxon>
        <taxon>Asparagaceae</taxon>
        <taxon>Asparagoideae</taxon>
        <taxon>Asparagus</taxon>
    </lineage>
</organism>
<keyword evidence="4" id="KW-0378">Hydrolase</keyword>
<keyword evidence="6" id="KW-1015">Disulfide bond</keyword>
<evidence type="ECO:0000256" key="1">
    <source>
        <dbReference type="ARBA" id="ARBA00008455"/>
    </source>
</evidence>
<keyword evidence="2" id="KW-0645">Protease</keyword>
<name>A0A5P1EWF8_ASPOF</name>
<evidence type="ECO:0008006" key="12">
    <source>
        <dbReference type="Google" id="ProtNLM"/>
    </source>
</evidence>
<dbReference type="PANTHER" id="PTHR12411">
    <property type="entry name" value="CYSTEINE PROTEASE FAMILY C1-RELATED"/>
    <property type="match status" value="1"/>
</dbReference>
<dbReference type="InterPro" id="IPR000668">
    <property type="entry name" value="Peptidase_C1A_C"/>
</dbReference>
<evidence type="ECO:0000256" key="5">
    <source>
        <dbReference type="ARBA" id="ARBA00022807"/>
    </source>
</evidence>
<dbReference type="Pfam" id="PF00112">
    <property type="entry name" value="Peptidase_C1"/>
    <property type="match status" value="1"/>
</dbReference>
<dbReference type="InterPro" id="IPR013201">
    <property type="entry name" value="Prot_inhib_I29"/>
</dbReference>
<protein>
    <recommendedName>
        <fullName evidence="12">Peptidase C1A papain C-terminal domain-containing protein</fullName>
    </recommendedName>
</protein>
<dbReference type="PROSITE" id="PS00639">
    <property type="entry name" value="THIOL_PROTEASE_HIS"/>
    <property type="match status" value="1"/>
</dbReference>
<dbReference type="InterPro" id="IPR025661">
    <property type="entry name" value="Pept_asp_AS"/>
</dbReference>
<dbReference type="GO" id="GO:0006508">
    <property type="term" value="P:proteolysis"/>
    <property type="evidence" value="ECO:0007669"/>
    <property type="project" value="UniProtKB-KW"/>
</dbReference>
<proteinExistence type="inferred from homology"/>